<keyword evidence="6" id="KW-0653">Protein transport</keyword>
<evidence type="ECO:0000256" key="2">
    <source>
        <dbReference type="ARBA" id="ARBA00022448"/>
    </source>
</evidence>
<evidence type="ECO:0000256" key="6">
    <source>
        <dbReference type="ARBA" id="ARBA00022927"/>
    </source>
</evidence>
<name>A0A075FH50_9ARCH</name>
<evidence type="ECO:0000256" key="8">
    <source>
        <dbReference type="ARBA" id="ARBA00023136"/>
    </source>
</evidence>
<proteinExistence type="predicted"/>
<dbReference type="PANTHER" id="PTHR30558">
    <property type="entry name" value="EXBD MEMBRANE COMPONENT OF PMF-DRIVEN MACROMOLECULE IMPORT SYSTEM"/>
    <property type="match status" value="1"/>
</dbReference>
<dbReference type="PANTHER" id="PTHR30558:SF12">
    <property type="entry name" value="BIOPOLYMER TRANSPORT PROTEIN EXBD"/>
    <property type="match status" value="1"/>
</dbReference>
<dbReference type="GO" id="GO:0005886">
    <property type="term" value="C:plasma membrane"/>
    <property type="evidence" value="ECO:0007669"/>
    <property type="project" value="UniProtKB-SubCell"/>
</dbReference>
<gene>
    <name evidence="10" type="primary">exbD</name>
</gene>
<protein>
    <submittedName>
        <fullName evidence="10">Biopolymer transport protein (ExbD)</fullName>
    </submittedName>
</protein>
<keyword evidence="2" id="KW-0813">Transport</keyword>
<organism evidence="10">
    <name type="scientific">uncultured marine thaumarchaeote AD1000_06_A03</name>
    <dbReference type="NCBI Taxonomy" id="1455884"/>
    <lineage>
        <taxon>Archaea</taxon>
        <taxon>Nitrososphaerota</taxon>
        <taxon>environmental samples</taxon>
    </lineage>
</organism>
<evidence type="ECO:0000256" key="4">
    <source>
        <dbReference type="ARBA" id="ARBA00022519"/>
    </source>
</evidence>
<evidence type="ECO:0000256" key="9">
    <source>
        <dbReference type="SAM" id="Phobius"/>
    </source>
</evidence>
<dbReference type="AlphaFoldDB" id="A0A075FH50"/>
<keyword evidence="3" id="KW-1003">Cell membrane</keyword>
<accession>A0A075FH50</accession>
<dbReference type="GO" id="GO:0015031">
    <property type="term" value="P:protein transport"/>
    <property type="evidence" value="ECO:0007669"/>
    <property type="project" value="UniProtKB-KW"/>
</dbReference>
<feature type="transmembrane region" description="Helical" evidence="9">
    <location>
        <begin position="32"/>
        <end position="53"/>
    </location>
</feature>
<comment type="subcellular location">
    <subcellularLocation>
        <location evidence="1">Cell inner membrane</location>
        <topology evidence="1">Single-pass membrane protein</topology>
    </subcellularLocation>
</comment>
<keyword evidence="7 9" id="KW-1133">Transmembrane helix</keyword>
<dbReference type="GO" id="GO:0022857">
    <property type="term" value="F:transmembrane transporter activity"/>
    <property type="evidence" value="ECO:0007669"/>
    <property type="project" value="InterPro"/>
</dbReference>
<dbReference type="Gene3D" id="3.30.420.270">
    <property type="match status" value="1"/>
</dbReference>
<keyword evidence="4" id="KW-0997">Cell inner membrane</keyword>
<evidence type="ECO:0000256" key="1">
    <source>
        <dbReference type="ARBA" id="ARBA00004377"/>
    </source>
</evidence>
<keyword evidence="5 9" id="KW-0812">Transmembrane</keyword>
<sequence>MPKIQSTENLEVSTRRHRRGVKIGTALSEINVVPLVDVMLVLLIIFMVTAPMIQQGLDVSLPRARRVEPIVAERIFVTVPLSYRTDGIVQVGEDPVPFELLPERIETELNTRTERNVFLRGDGNITYQELMSIIDALKIGGVEEVGLVTDLP</sequence>
<dbReference type="InterPro" id="IPR003400">
    <property type="entry name" value="ExbD"/>
</dbReference>
<reference evidence="10" key="1">
    <citation type="journal article" date="2014" name="Genome Biol. Evol.">
        <title>Pangenome evidence for extensive interdomain horizontal transfer affecting lineage core and shell genes in uncultured planktonic thaumarchaeota and euryarchaeota.</title>
        <authorList>
            <person name="Deschamps P."/>
            <person name="Zivanovic Y."/>
            <person name="Moreira D."/>
            <person name="Rodriguez-Valera F."/>
            <person name="Lopez-Garcia P."/>
        </authorList>
    </citation>
    <scope>NUCLEOTIDE SEQUENCE</scope>
</reference>
<evidence type="ECO:0000313" key="10">
    <source>
        <dbReference type="EMBL" id="AIE90720.1"/>
    </source>
</evidence>
<dbReference type="EMBL" id="KF900317">
    <property type="protein sequence ID" value="AIE90720.1"/>
    <property type="molecule type" value="Genomic_DNA"/>
</dbReference>
<evidence type="ECO:0000256" key="3">
    <source>
        <dbReference type="ARBA" id="ARBA00022475"/>
    </source>
</evidence>
<evidence type="ECO:0000256" key="7">
    <source>
        <dbReference type="ARBA" id="ARBA00022989"/>
    </source>
</evidence>
<evidence type="ECO:0000256" key="5">
    <source>
        <dbReference type="ARBA" id="ARBA00022692"/>
    </source>
</evidence>
<dbReference type="Pfam" id="PF02472">
    <property type="entry name" value="ExbD"/>
    <property type="match status" value="1"/>
</dbReference>
<keyword evidence="8 9" id="KW-0472">Membrane</keyword>